<evidence type="ECO:0000313" key="1">
    <source>
        <dbReference type="EMBL" id="NNG66132.1"/>
    </source>
</evidence>
<evidence type="ECO:0000313" key="2">
    <source>
        <dbReference type="Proteomes" id="UP000529861"/>
    </source>
</evidence>
<organism evidence="1 2">
    <name type="scientific">Caldanaerobacter subterraneus</name>
    <dbReference type="NCBI Taxonomy" id="911092"/>
    <lineage>
        <taxon>Bacteria</taxon>
        <taxon>Bacillati</taxon>
        <taxon>Bacillota</taxon>
        <taxon>Clostridia</taxon>
        <taxon>Thermoanaerobacterales</taxon>
        <taxon>Thermoanaerobacteraceae</taxon>
        <taxon>Caldanaerobacter</taxon>
    </lineage>
</organism>
<gene>
    <name evidence="1" type="ORF">HKI81_02615</name>
</gene>
<dbReference type="InterPro" id="IPR006724">
    <property type="entry name" value="Phage_TTP"/>
</dbReference>
<protein>
    <submittedName>
        <fullName evidence="1">Phage tail protein</fullName>
    </submittedName>
</protein>
<accession>A0A7Y2L5G1</accession>
<dbReference type="EMBL" id="JABEQB010000005">
    <property type="protein sequence ID" value="NNG66132.1"/>
    <property type="molecule type" value="Genomic_DNA"/>
</dbReference>
<comment type="caution">
    <text evidence="1">The sequence shown here is derived from an EMBL/GenBank/DDBJ whole genome shotgun (WGS) entry which is preliminary data.</text>
</comment>
<name>A0A7Y2L5G1_9THEO</name>
<dbReference type="RefSeq" id="WP_170270328.1">
    <property type="nucleotide sequence ID" value="NZ_JABEQB010000005.1"/>
</dbReference>
<reference evidence="1 2" key="1">
    <citation type="submission" date="2020-04" db="EMBL/GenBank/DDBJ databases">
        <title>Draft genome sequence of Caldanaerobacter sunterraneus. strain 1523vc isolated from Griffin hot spring, Kamchatka, Russia.</title>
        <authorList>
            <person name="Toshchakov S.V."/>
            <person name="Podosokorskaya O.A."/>
            <person name="Kublanov I.V."/>
            <person name="Korzhenkov A."/>
            <person name="Patrushev M.V."/>
        </authorList>
    </citation>
    <scope>NUCLEOTIDE SEQUENCE [LARGE SCALE GENOMIC DNA]</scope>
    <source>
        <strain evidence="1 2">1523vc</strain>
    </source>
</reference>
<sequence>MATIVNSALVGLEHLVYAKIIKDDATGTTYDTVKEIAPVIDAKISPKVNSNMLYANNMAVANMSIMSEIEVEFQVSDLPIEVYADLLGHTYDNTKGVVESSANDIAPYVAIGFKAKKENGKYRYVWLLKGRFEEVSEEFKTMSDKVDFATPSIKGTFFARLSDKKWKYVADEDAGYTGGDNWFSAVAVPTTAV</sequence>
<dbReference type="Proteomes" id="UP000529861">
    <property type="component" value="Unassembled WGS sequence"/>
</dbReference>
<dbReference type="AlphaFoldDB" id="A0A7Y2L5G1"/>
<dbReference type="Pfam" id="PF04630">
    <property type="entry name" value="Phage_TTP_1"/>
    <property type="match status" value="1"/>
</dbReference>
<proteinExistence type="predicted"/>
<dbReference type="InterPro" id="IPR006490">
    <property type="entry name" value="Maj_tail_phi13"/>
</dbReference>
<dbReference type="NCBIfam" id="TIGR01603">
    <property type="entry name" value="maj_tail_phi13"/>
    <property type="match status" value="1"/>
</dbReference>